<protein>
    <recommendedName>
        <fullName evidence="3">PiggyBac transposable element-derived protein domain-containing protein</fullName>
    </recommendedName>
</protein>
<feature type="region of interest" description="Disordered" evidence="1">
    <location>
        <begin position="1"/>
        <end position="33"/>
    </location>
</feature>
<proteinExistence type="predicted"/>
<feature type="non-terminal residue" evidence="2">
    <location>
        <position position="132"/>
    </location>
</feature>
<accession>A0A1B6LM94</accession>
<feature type="compositionally biased region" description="Acidic residues" evidence="1">
    <location>
        <begin position="1"/>
        <end position="11"/>
    </location>
</feature>
<organism evidence="2">
    <name type="scientific">Graphocephala atropunctata</name>
    <dbReference type="NCBI Taxonomy" id="36148"/>
    <lineage>
        <taxon>Eukaryota</taxon>
        <taxon>Metazoa</taxon>
        <taxon>Ecdysozoa</taxon>
        <taxon>Arthropoda</taxon>
        <taxon>Hexapoda</taxon>
        <taxon>Insecta</taxon>
        <taxon>Pterygota</taxon>
        <taxon>Neoptera</taxon>
        <taxon>Paraneoptera</taxon>
        <taxon>Hemiptera</taxon>
        <taxon>Auchenorrhyncha</taxon>
        <taxon>Membracoidea</taxon>
        <taxon>Cicadellidae</taxon>
        <taxon>Cicadellinae</taxon>
        <taxon>Cicadellini</taxon>
        <taxon>Graphocephala</taxon>
    </lineage>
</organism>
<evidence type="ECO:0000256" key="1">
    <source>
        <dbReference type="SAM" id="MobiDB-lite"/>
    </source>
</evidence>
<gene>
    <name evidence="2" type="ORF">g.51410</name>
</gene>
<sequence>YDGEDLELENDDERHDEELGTGEQEPDDSDFVDLGNFPLTDRLTKTRMNGREAYVSEGRKMLWDIQPFENAIVRTPNRNLIRLRVRCVTRVAKNALTPMEAWNLFFTEDMINEITNNTNIFINENQHKFSRE</sequence>
<feature type="non-terminal residue" evidence="2">
    <location>
        <position position="1"/>
    </location>
</feature>
<evidence type="ECO:0008006" key="3">
    <source>
        <dbReference type="Google" id="ProtNLM"/>
    </source>
</evidence>
<dbReference type="EMBL" id="GEBQ01015363">
    <property type="protein sequence ID" value="JAT24614.1"/>
    <property type="molecule type" value="Transcribed_RNA"/>
</dbReference>
<reference evidence="2" key="1">
    <citation type="submission" date="2015-11" db="EMBL/GenBank/DDBJ databases">
        <title>De novo transcriptome assembly of four potential Pierce s Disease insect vectors from Arizona vineyards.</title>
        <authorList>
            <person name="Tassone E.E."/>
        </authorList>
    </citation>
    <scope>NUCLEOTIDE SEQUENCE</scope>
</reference>
<evidence type="ECO:0000313" key="2">
    <source>
        <dbReference type="EMBL" id="JAT24614.1"/>
    </source>
</evidence>
<dbReference type="AlphaFoldDB" id="A0A1B6LM94"/>
<name>A0A1B6LM94_9HEMI</name>